<feature type="chain" id="PRO_5040137956" evidence="1">
    <location>
        <begin position="19"/>
        <end position="108"/>
    </location>
</feature>
<reference evidence="2" key="1">
    <citation type="submission" date="2022-07" db="EMBL/GenBank/DDBJ databases">
        <authorList>
            <person name="Trinca V."/>
            <person name="Uliana J.V.C."/>
            <person name="Torres T.T."/>
            <person name="Ward R.J."/>
            <person name="Monesi N."/>
        </authorList>
    </citation>
    <scope>NUCLEOTIDE SEQUENCE</scope>
    <source>
        <strain evidence="2">HSMRA1968</strain>
        <tissue evidence="2">Whole embryos</tissue>
    </source>
</reference>
<proteinExistence type="predicted"/>
<dbReference type="AlphaFoldDB" id="A0A9Q0N4Y7"/>
<evidence type="ECO:0000313" key="3">
    <source>
        <dbReference type="Proteomes" id="UP001151699"/>
    </source>
</evidence>
<evidence type="ECO:0000256" key="1">
    <source>
        <dbReference type="SAM" id="SignalP"/>
    </source>
</evidence>
<organism evidence="2 3">
    <name type="scientific">Pseudolycoriella hygida</name>
    <dbReference type="NCBI Taxonomy" id="35572"/>
    <lineage>
        <taxon>Eukaryota</taxon>
        <taxon>Metazoa</taxon>
        <taxon>Ecdysozoa</taxon>
        <taxon>Arthropoda</taxon>
        <taxon>Hexapoda</taxon>
        <taxon>Insecta</taxon>
        <taxon>Pterygota</taxon>
        <taxon>Neoptera</taxon>
        <taxon>Endopterygota</taxon>
        <taxon>Diptera</taxon>
        <taxon>Nematocera</taxon>
        <taxon>Sciaroidea</taxon>
        <taxon>Sciaridae</taxon>
        <taxon>Pseudolycoriella</taxon>
    </lineage>
</organism>
<comment type="caution">
    <text evidence="2">The sequence shown here is derived from an EMBL/GenBank/DDBJ whole genome shotgun (WGS) entry which is preliminary data.</text>
</comment>
<evidence type="ECO:0000313" key="2">
    <source>
        <dbReference type="EMBL" id="KAJ6642996.1"/>
    </source>
</evidence>
<accession>A0A9Q0N4Y7</accession>
<dbReference type="Proteomes" id="UP001151699">
    <property type="component" value="Chromosome B"/>
</dbReference>
<protein>
    <submittedName>
        <fullName evidence="2">Uncharacterized protein</fullName>
    </submittedName>
</protein>
<name>A0A9Q0N4Y7_9DIPT</name>
<feature type="signal peptide" evidence="1">
    <location>
        <begin position="1"/>
        <end position="18"/>
    </location>
</feature>
<sequence>MNKLHIYITFVIIGYTAGAPPENELREIITIVEDNPGFVSRDEQQKSDQRKIIFEIIQTKDAAHIKNALHIDEIADDDMDLAETHIFRPLFRYRAQLEKRERLRQSRS</sequence>
<keyword evidence="3" id="KW-1185">Reference proteome</keyword>
<gene>
    <name evidence="2" type="ORF">Bhyg_07952</name>
</gene>
<dbReference type="EMBL" id="WJQU01000002">
    <property type="protein sequence ID" value="KAJ6642996.1"/>
    <property type="molecule type" value="Genomic_DNA"/>
</dbReference>
<keyword evidence="1" id="KW-0732">Signal</keyword>
<dbReference type="OrthoDB" id="7764775at2759"/>